<sequence length="40" mass="4785">LMQNGLYGIFHVKKRHEWPLNYPRDIVQKLGSIYGSYFSK</sequence>
<dbReference type="Proteomes" id="UP000789759">
    <property type="component" value="Unassembled WGS sequence"/>
</dbReference>
<organism evidence="1 2">
    <name type="scientific">Cetraspora pellucida</name>
    <dbReference type="NCBI Taxonomy" id="1433469"/>
    <lineage>
        <taxon>Eukaryota</taxon>
        <taxon>Fungi</taxon>
        <taxon>Fungi incertae sedis</taxon>
        <taxon>Mucoromycota</taxon>
        <taxon>Glomeromycotina</taxon>
        <taxon>Glomeromycetes</taxon>
        <taxon>Diversisporales</taxon>
        <taxon>Gigasporaceae</taxon>
        <taxon>Cetraspora</taxon>
    </lineage>
</organism>
<dbReference type="EMBL" id="CAJVQA010090266">
    <property type="protein sequence ID" value="CAG8840476.1"/>
    <property type="molecule type" value="Genomic_DNA"/>
</dbReference>
<comment type="caution">
    <text evidence="1">The sequence shown here is derived from an EMBL/GenBank/DDBJ whole genome shotgun (WGS) entry which is preliminary data.</text>
</comment>
<keyword evidence="2" id="KW-1185">Reference proteome</keyword>
<gene>
    <name evidence="1" type="ORF">CPELLU_LOCUS22019</name>
</gene>
<dbReference type="AlphaFoldDB" id="A0A9N9PJH3"/>
<proteinExistence type="predicted"/>
<reference evidence="1" key="1">
    <citation type="submission" date="2021-06" db="EMBL/GenBank/DDBJ databases">
        <authorList>
            <person name="Kallberg Y."/>
            <person name="Tangrot J."/>
            <person name="Rosling A."/>
        </authorList>
    </citation>
    <scope>NUCLEOTIDE SEQUENCE</scope>
    <source>
        <strain evidence="1">FL966</strain>
    </source>
</reference>
<evidence type="ECO:0000313" key="1">
    <source>
        <dbReference type="EMBL" id="CAG8840476.1"/>
    </source>
</evidence>
<protein>
    <submittedName>
        <fullName evidence="1">20003_t:CDS:1</fullName>
    </submittedName>
</protein>
<feature type="non-terminal residue" evidence="1">
    <location>
        <position position="1"/>
    </location>
</feature>
<feature type="non-terminal residue" evidence="1">
    <location>
        <position position="40"/>
    </location>
</feature>
<accession>A0A9N9PJH3</accession>
<dbReference type="OrthoDB" id="2286379at2759"/>
<name>A0A9N9PJH3_9GLOM</name>
<evidence type="ECO:0000313" key="2">
    <source>
        <dbReference type="Proteomes" id="UP000789759"/>
    </source>
</evidence>